<dbReference type="InterPro" id="IPR044880">
    <property type="entry name" value="NCX_ion-bd_dom_sf"/>
</dbReference>
<evidence type="ECO:0000256" key="3">
    <source>
        <dbReference type="ARBA" id="ARBA00022989"/>
    </source>
</evidence>
<evidence type="ECO:0000256" key="5">
    <source>
        <dbReference type="SAM" id="Phobius"/>
    </source>
</evidence>
<sequence>MSVVFILLGLTLLVVGGEFLVRASVALSFKLKLSKMVIGLTVVSFATSAPELLVSVNAALDGFSDISLGNVIGSNVANIGLVLGVTAIIAPLAIDKDFYKFNWPVMMLLSIALYFLLSSGNQLDRLEGVGLIVILIIYLVLLIARARKQSRRGVTETVDDSLSKVTSVKIIIWLVIGGVALWGGSELLVKGAVDLATSMGVSERVIAVTMIAVGTSVPELAASVIAALKKEKALSLGNLIGSNIFNIASVLGITAIIQPIDVNSPEVLSSDIFWMIGFAAVLIPLAFLPKRFEINRIKGLLIVVAYCIFISMAFIQ</sequence>
<dbReference type="Gene3D" id="1.20.1420.30">
    <property type="entry name" value="NCX, central ion-binding region"/>
    <property type="match status" value="1"/>
</dbReference>
<evidence type="ECO:0000256" key="2">
    <source>
        <dbReference type="ARBA" id="ARBA00022692"/>
    </source>
</evidence>
<feature type="transmembrane region" description="Helical" evidence="5">
    <location>
        <begin position="76"/>
        <end position="94"/>
    </location>
</feature>
<accession>A0ABU2YCM2</accession>
<organism evidence="7 8">
    <name type="scientific">Patiriisocius hiemis</name>
    <dbReference type="NCBI Taxonomy" id="3075604"/>
    <lineage>
        <taxon>Bacteria</taxon>
        <taxon>Pseudomonadati</taxon>
        <taxon>Bacteroidota</taxon>
        <taxon>Flavobacteriia</taxon>
        <taxon>Flavobacteriales</taxon>
        <taxon>Flavobacteriaceae</taxon>
        <taxon>Patiriisocius</taxon>
    </lineage>
</organism>
<dbReference type="Proteomes" id="UP001254488">
    <property type="component" value="Unassembled WGS sequence"/>
</dbReference>
<feature type="transmembrane region" description="Helical" evidence="5">
    <location>
        <begin position="297"/>
        <end position="315"/>
    </location>
</feature>
<dbReference type="Gene3D" id="6.10.280.80">
    <property type="entry name" value="NCX, peripheral helical region"/>
    <property type="match status" value="1"/>
</dbReference>
<gene>
    <name evidence="7" type="ORF">RM538_07990</name>
</gene>
<dbReference type="Pfam" id="PF01699">
    <property type="entry name" value="Na_Ca_ex"/>
    <property type="match status" value="2"/>
</dbReference>
<comment type="caution">
    <text evidence="7">The sequence shown here is derived from an EMBL/GenBank/DDBJ whole genome shotgun (WGS) entry which is preliminary data.</text>
</comment>
<reference evidence="7 8" key="1">
    <citation type="submission" date="2023-09" db="EMBL/GenBank/DDBJ databases">
        <authorList>
            <person name="Rey-Velasco X."/>
        </authorList>
    </citation>
    <scope>NUCLEOTIDE SEQUENCE [LARGE SCALE GENOMIC DNA]</scope>
    <source>
        <strain evidence="7 8">W242</strain>
    </source>
</reference>
<comment type="subcellular location">
    <subcellularLocation>
        <location evidence="1">Membrane</location>
        <topology evidence="1">Multi-pass membrane protein</topology>
    </subcellularLocation>
</comment>
<dbReference type="InterPro" id="IPR004481">
    <property type="entry name" value="K/Na/Ca-exchanger"/>
</dbReference>
<name>A0ABU2YCM2_9FLAO</name>
<keyword evidence="4 5" id="KW-0472">Membrane</keyword>
<evidence type="ECO:0000259" key="6">
    <source>
        <dbReference type="Pfam" id="PF01699"/>
    </source>
</evidence>
<evidence type="ECO:0000313" key="8">
    <source>
        <dbReference type="Proteomes" id="UP001254488"/>
    </source>
</evidence>
<feature type="transmembrane region" description="Helical" evidence="5">
    <location>
        <begin position="167"/>
        <end position="185"/>
    </location>
</feature>
<evidence type="ECO:0000256" key="1">
    <source>
        <dbReference type="ARBA" id="ARBA00004141"/>
    </source>
</evidence>
<dbReference type="NCBIfam" id="TIGR00367">
    <property type="entry name" value="calcium/sodium antiporter"/>
    <property type="match status" value="1"/>
</dbReference>
<protein>
    <submittedName>
        <fullName evidence="7">Calcium/sodium antiporter</fullName>
    </submittedName>
</protein>
<keyword evidence="2 5" id="KW-0812">Transmembrane</keyword>
<feature type="transmembrane region" description="Helical" evidence="5">
    <location>
        <begin position="129"/>
        <end position="146"/>
    </location>
</feature>
<evidence type="ECO:0000256" key="4">
    <source>
        <dbReference type="ARBA" id="ARBA00023136"/>
    </source>
</evidence>
<dbReference type="EMBL" id="JAVRHZ010000004">
    <property type="protein sequence ID" value="MDT0555939.1"/>
    <property type="molecule type" value="Genomic_DNA"/>
</dbReference>
<dbReference type="PANTHER" id="PTHR10846">
    <property type="entry name" value="SODIUM/POTASSIUM/CALCIUM EXCHANGER"/>
    <property type="match status" value="1"/>
</dbReference>
<feature type="transmembrane region" description="Helical" evidence="5">
    <location>
        <begin position="240"/>
        <end position="260"/>
    </location>
</feature>
<dbReference type="PANTHER" id="PTHR10846:SF8">
    <property type="entry name" value="INNER MEMBRANE PROTEIN YRBG"/>
    <property type="match status" value="1"/>
</dbReference>
<feature type="domain" description="Sodium/calcium exchanger membrane region" evidence="6">
    <location>
        <begin position="170"/>
        <end position="313"/>
    </location>
</feature>
<keyword evidence="3 5" id="KW-1133">Transmembrane helix</keyword>
<feature type="domain" description="Sodium/calcium exchanger membrane region" evidence="6">
    <location>
        <begin position="2"/>
        <end position="143"/>
    </location>
</feature>
<feature type="transmembrane region" description="Helical" evidence="5">
    <location>
        <begin position="272"/>
        <end position="288"/>
    </location>
</feature>
<evidence type="ECO:0000313" key="7">
    <source>
        <dbReference type="EMBL" id="MDT0555939.1"/>
    </source>
</evidence>
<proteinExistence type="predicted"/>
<dbReference type="RefSeq" id="WP_311332895.1">
    <property type="nucleotide sequence ID" value="NZ_JAVRHZ010000004.1"/>
</dbReference>
<feature type="transmembrane region" description="Helical" evidence="5">
    <location>
        <begin position="205"/>
        <end position="228"/>
    </location>
</feature>
<keyword evidence="8" id="KW-1185">Reference proteome</keyword>
<dbReference type="InterPro" id="IPR004837">
    <property type="entry name" value="NaCa_Exmemb"/>
</dbReference>
<feature type="transmembrane region" description="Helical" evidence="5">
    <location>
        <begin position="101"/>
        <end position="117"/>
    </location>
</feature>